<reference evidence="9" key="1">
    <citation type="journal article" date="2021" name="PeerJ">
        <title>Extensive microbial diversity within the chicken gut microbiome revealed by metagenomics and culture.</title>
        <authorList>
            <person name="Gilroy R."/>
            <person name="Ravi A."/>
            <person name="Getino M."/>
            <person name="Pursley I."/>
            <person name="Horton D.L."/>
            <person name="Alikhan N.F."/>
            <person name="Baker D."/>
            <person name="Gharbi K."/>
            <person name="Hall N."/>
            <person name="Watson M."/>
            <person name="Adriaenssens E.M."/>
            <person name="Foster-Nyarko E."/>
            <person name="Jarju S."/>
            <person name="Secka A."/>
            <person name="Antonio M."/>
            <person name="Oren A."/>
            <person name="Chaudhuri R.R."/>
            <person name="La Ragione R."/>
            <person name="Hildebrand F."/>
            <person name="Pallen M.J."/>
        </authorList>
    </citation>
    <scope>NUCLEOTIDE SEQUENCE</scope>
    <source>
        <strain evidence="9">687</strain>
    </source>
</reference>
<dbReference type="InterPro" id="IPR029028">
    <property type="entry name" value="Alpha/beta_knot_MTases"/>
</dbReference>
<dbReference type="GO" id="GO:0008757">
    <property type="term" value="F:S-adenosylmethionine-dependent methyltransferase activity"/>
    <property type="evidence" value="ECO:0007669"/>
    <property type="project" value="UniProtKB-UniRule"/>
</dbReference>
<protein>
    <recommendedName>
        <fullName evidence="6">tRNA (cytidine(34)-2'-O)-methyltransferase</fullName>
        <ecNumber evidence="6">2.1.1.207</ecNumber>
    </recommendedName>
    <alternativeName>
        <fullName evidence="6">tRNA (cytidine/uridine-2'-O-)-methyltransferase TrmL</fullName>
    </alternativeName>
</protein>
<proteinExistence type="inferred from homology"/>
<sequence>MFHLVLYRPQMPENAGNVIRLSANIGAPLHFIGPLDFYLDNKRMLRAGLDYHEIASLKFHTSFEHFMQEEKPQRLIASTTKGAVIHTEFKYQDNDYIMFGRETSGLPAEVMNLIDPQLRITIPMVPQSRCLNLSNSVAVVAYAAWLQLGYVGAKHLQV</sequence>
<reference evidence="9" key="2">
    <citation type="submission" date="2021-04" db="EMBL/GenBank/DDBJ databases">
        <authorList>
            <person name="Gilroy R."/>
        </authorList>
    </citation>
    <scope>NUCLEOTIDE SEQUENCE</scope>
    <source>
        <strain evidence="9">687</strain>
    </source>
</reference>
<evidence type="ECO:0000256" key="2">
    <source>
        <dbReference type="ARBA" id="ARBA00022603"/>
    </source>
</evidence>
<dbReference type="InterPro" id="IPR016914">
    <property type="entry name" value="TrmL"/>
</dbReference>
<evidence type="ECO:0000256" key="1">
    <source>
        <dbReference type="ARBA" id="ARBA00022490"/>
    </source>
</evidence>
<evidence type="ECO:0000256" key="6">
    <source>
        <dbReference type="HAMAP-Rule" id="MF_01885"/>
    </source>
</evidence>
<comment type="similarity">
    <text evidence="6">Belongs to the class IV-like SAM-binding methyltransferase superfamily. RNA methyltransferase TrmH family. TrmL subfamily.</text>
</comment>
<dbReference type="PANTHER" id="PTHR42971">
    <property type="entry name" value="TRNA (CYTIDINE(34)-2'-O)-METHYLTRANSFERASE"/>
    <property type="match status" value="1"/>
</dbReference>
<organism evidence="9 10">
    <name type="scientific">Candidatus Anaerobiospirillum merdipullorum</name>
    <dbReference type="NCBI Taxonomy" id="2838450"/>
    <lineage>
        <taxon>Bacteria</taxon>
        <taxon>Pseudomonadati</taxon>
        <taxon>Pseudomonadota</taxon>
        <taxon>Gammaproteobacteria</taxon>
        <taxon>Aeromonadales</taxon>
        <taxon>Succinivibrionaceae</taxon>
        <taxon>Anaerobiospirillum</taxon>
    </lineage>
</organism>
<dbReference type="InterPro" id="IPR029026">
    <property type="entry name" value="tRNA_m1G_MTases_N"/>
</dbReference>
<comment type="catalytic activity">
    <reaction evidence="6">
        <text>cytidine(34) in tRNA + S-adenosyl-L-methionine = 2'-O-methylcytidine(34) in tRNA + S-adenosyl-L-homocysteine + H(+)</text>
        <dbReference type="Rhea" id="RHEA:43084"/>
        <dbReference type="Rhea" id="RHEA-COMP:10331"/>
        <dbReference type="Rhea" id="RHEA-COMP:10332"/>
        <dbReference type="ChEBI" id="CHEBI:15378"/>
        <dbReference type="ChEBI" id="CHEBI:57856"/>
        <dbReference type="ChEBI" id="CHEBI:59789"/>
        <dbReference type="ChEBI" id="CHEBI:74495"/>
        <dbReference type="ChEBI" id="CHEBI:82748"/>
        <dbReference type="EC" id="2.1.1.207"/>
    </reaction>
</comment>
<evidence type="ECO:0000256" key="7">
    <source>
        <dbReference type="PIRSR" id="PIRSR029256-1"/>
    </source>
</evidence>
<comment type="function">
    <text evidence="6">Methylates the ribose at the nucleotide 34 wobble position in the two leucyl isoacceptors tRNA(Leu)(CmAA) and tRNA(Leu)(cmnm5UmAA). Catalyzes the methyl transfer from S-adenosyl-L-methionine to the 2'-OH of the wobble nucleotide.</text>
</comment>
<dbReference type="HAMAP" id="MF_01885">
    <property type="entry name" value="tRNA_methyltr_TrmL"/>
    <property type="match status" value="1"/>
</dbReference>
<feature type="binding site" evidence="6 7">
    <location>
        <position position="122"/>
    </location>
    <ligand>
        <name>S-adenosyl-L-methionine</name>
        <dbReference type="ChEBI" id="CHEBI:59789"/>
    </ligand>
</feature>
<dbReference type="GO" id="GO:0005737">
    <property type="term" value="C:cytoplasm"/>
    <property type="evidence" value="ECO:0007669"/>
    <property type="project" value="UniProtKB-SubCell"/>
</dbReference>
<name>A0A9E2NSF3_9GAMM</name>
<comment type="caution">
    <text evidence="6">Lacks conserved residue(s) required for the propagation of feature annotation.</text>
</comment>
<comment type="caution">
    <text evidence="9">The sequence shown here is derived from an EMBL/GenBank/DDBJ whole genome shotgun (WGS) entry which is preliminary data.</text>
</comment>
<evidence type="ECO:0000313" key="10">
    <source>
        <dbReference type="Proteomes" id="UP000824150"/>
    </source>
</evidence>
<evidence type="ECO:0000313" key="9">
    <source>
        <dbReference type="EMBL" id="MBU3827181.1"/>
    </source>
</evidence>
<keyword evidence="5 6" id="KW-0819">tRNA processing</keyword>
<comment type="catalytic activity">
    <reaction evidence="6">
        <text>5-carboxymethylaminomethyluridine(34) in tRNA(Leu) + S-adenosyl-L-methionine = 5-carboxymethylaminomethyl-2'-O-methyluridine(34) in tRNA(Leu) + S-adenosyl-L-homocysteine + H(+)</text>
        <dbReference type="Rhea" id="RHEA:43088"/>
        <dbReference type="Rhea" id="RHEA-COMP:10333"/>
        <dbReference type="Rhea" id="RHEA-COMP:10334"/>
        <dbReference type="ChEBI" id="CHEBI:15378"/>
        <dbReference type="ChEBI" id="CHEBI:57856"/>
        <dbReference type="ChEBI" id="CHEBI:59789"/>
        <dbReference type="ChEBI" id="CHEBI:74508"/>
        <dbReference type="ChEBI" id="CHEBI:74511"/>
        <dbReference type="EC" id="2.1.1.207"/>
    </reaction>
</comment>
<dbReference type="GO" id="GO:0008175">
    <property type="term" value="F:tRNA methyltransferase activity"/>
    <property type="evidence" value="ECO:0007669"/>
    <property type="project" value="UniProtKB-UniRule"/>
</dbReference>
<dbReference type="EC" id="2.1.1.207" evidence="6"/>
<dbReference type="Gene3D" id="3.40.1280.10">
    <property type="match status" value="1"/>
</dbReference>
<dbReference type="SUPFAM" id="SSF75217">
    <property type="entry name" value="alpha/beta knot"/>
    <property type="match status" value="1"/>
</dbReference>
<keyword evidence="4 6" id="KW-0949">S-adenosyl-L-methionine</keyword>
<keyword evidence="3 6" id="KW-0808">Transferase</keyword>
<comment type="subcellular location">
    <subcellularLocation>
        <location evidence="6">Cytoplasm</location>
    </subcellularLocation>
</comment>
<evidence type="ECO:0000259" key="8">
    <source>
        <dbReference type="Pfam" id="PF00588"/>
    </source>
</evidence>
<keyword evidence="1 6" id="KW-0963">Cytoplasm</keyword>
<dbReference type="InterPro" id="IPR001537">
    <property type="entry name" value="SpoU_MeTrfase"/>
</dbReference>
<evidence type="ECO:0000256" key="5">
    <source>
        <dbReference type="ARBA" id="ARBA00022694"/>
    </source>
</evidence>
<keyword evidence="2 6" id="KW-0489">Methyltransferase</keyword>
<comment type="subunit">
    <text evidence="6">Homodimer.</text>
</comment>
<dbReference type="Proteomes" id="UP000824150">
    <property type="component" value="Unassembled WGS sequence"/>
</dbReference>
<dbReference type="FunFam" id="3.40.1280.10:FF:000002">
    <property type="entry name" value="Peptidylprolyl isomerase"/>
    <property type="match status" value="1"/>
</dbReference>
<accession>A0A9E2NSF3</accession>
<dbReference type="Pfam" id="PF00588">
    <property type="entry name" value="SpoU_methylase"/>
    <property type="match status" value="1"/>
</dbReference>
<feature type="domain" description="tRNA/rRNA methyltransferase SpoU type" evidence="8">
    <location>
        <begin position="2"/>
        <end position="142"/>
    </location>
</feature>
<dbReference type="GO" id="GO:0003723">
    <property type="term" value="F:RNA binding"/>
    <property type="evidence" value="ECO:0007669"/>
    <property type="project" value="InterPro"/>
</dbReference>
<evidence type="ECO:0000256" key="4">
    <source>
        <dbReference type="ARBA" id="ARBA00022691"/>
    </source>
</evidence>
<gene>
    <name evidence="6" type="primary">trmL</name>
    <name evidence="9" type="ORF">IAA31_06805</name>
</gene>
<dbReference type="AlphaFoldDB" id="A0A9E2NSF3"/>
<feature type="binding site" evidence="6 7">
    <location>
        <position position="100"/>
    </location>
    <ligand>
        <name>S-adenosyl-L-methionine</name>
        <dbReference type="ChEBI" id="CHEBI:59789"/>
    </ligand>
</feature>
<evidence type="ECO:0000256" key="3">
    <source>
        <dbReference type="ARBA" id="ARBA00022679"/>
    </source>
</evidence>
<dbReference type="CDD" id="cd18094">
    <property type="entry name" value="SpoU-like_TrmL"/>
    <property type="match status" value="1"/>
</dbReference>
<dbReference type="GO" id="GO:0002130">
    <property type="term" value="P:wobble position ribose methylation"/>
    <property type="evidence" value="ECO:0007669"/>
    <property type="project" value="TreeGrafter"/>
</dbReference>
<dbReference type="PANTHER" id="PTHR42971:SF1">
    <property type="entry name" value="TRNA (CYTIDINE(34)-2'-O)-METHYLTRANSFERASE"/>
    <property type="match status" value="1"/>
</dbReference>
<dbReference type="GO" id="GO:0042802">
    <property type="term" value="F:identical protein binding"/>
    <property type="evidence" value="ECO:0007669"/>
    <property type="project" value="UniProtKB-ARBA"/>
</dbReference>
<dbReference type="PIRSF" id="PIRSF029256">
    <property type="entry name" value="SpoU_TrmH_prd"/>
    <property type="match status" value="1"/>
</dbReference>
<dbReference type="EMBL" id="JAHLFG010000072">
    <property type="protein sequence ID" value="MBU3827181.1"/>
    <property type="molecule type" value="Genomic_DNA"/>
</dbReference>